<dbReference type="CDD" id="cd01855">
    <property type="entry name" value="YqeH"/>
    <property type="match status" value="1"/>
</dbReference>
<dbReference type="InterPro" id="IPR019988">
    <property type="entry name" value="GTP-bd_ribosome_bgen_YqeH"/>
</dbReference>
<name>A0A1T4NJK6_9FIRM</name>
<dbReference type="InterPro" id="IPR006073">
    <property type="entry name" value="GTP-bd"/>
</dbReference>
<evidence type="ECO:0000256" key="2">
    <source>
        <dbReference type="ARBA" id="ARBA00023134"/>
    </source>
</evidence>
<evidence type="ECO:0000313" key="5">
    <source>
        <dbReference type="EMBL" id="SJZ79246.1"/>
    </source>
</evidence>
<dbReference type="Pfam" id="PF21516">
    <property type="entry name" value="YqeH-like_C"/>
    <property type="match status" value="1"/>
</dbReference>
<feature type="domain" description="NOA1/YqeH-like C-terminal" evidence="4">
    <location>
        <begin position="260"/>
        <end position="348"/>
    </location>
</feature>
<dbReference type="NCBIfam" id="TIGR03597">
    <property type="entry name" value="GTPase_YqeH"/>
    <property type="match status" value="1"/>
</dbReference>
<dbReference type="STRING" id="118967.SAMN02745191_1656"/>
<keyword evidence="2" id="KW-0342">GTP-binding</keyword>
<dbReference type="InterPro" id="IPR048422">
    <property type="entry name" value="NOA1/YqeH-like_C"/>
</dbReference>
<reference evidence="6" key="1">
    <citation type="submission" date="2017-02" db="EMBL/GenBank/DDBJ databases">
        <authorList>
            <person name="Varghese N."/>
            <person name="Submissions S."/>
        </authorList>
    </citation>
    <scope>NUCLEOTIDE SEQUENCE [LARGE SCALE GENOMIC DNA]</scope>
    <source>
        <strain evidence="6">ATCC 25662</strain>
    </source>
</reference>
<proteinExistence type="predicted"/>
<organism evidence="5 6">
    <name type="scientific">Anaerorhabdus furcosa</name>
    <dbReference type="NCBI Taxonomy" id="118967"/>
    <lineage>
        <taxon>Bacteria</taxon>
        <taxon>Bacillati</taxon>
        <taxon>Bacillota</taxon>
        <taxon>Erysipelotrichia</taxon>
        <taxon>Erysipelotrichales</taxon>
        <taxon>Erysipelotrichaceae</taxon>
        <taxon>Anaerorhabdus</taxon>
    </lineage>
</organism>
<dbReference type="AlphaFoldDB" id="A0A1T4NJK6"/>
<protein>
    <submittedName>
        <fullName evidence="5">Uncharacterized protein</fullName>
    </submittedName>
</protein>
<evidence type="ECO:0000259" key="3">
    <source>
        <dbReference type="Pfam" id="PF01926"/>
    </source>
</evidence>
<dbReference type="NCBIfam" id="TIGR00231">
    <property type="entry name" value="small_GTP"/>
    <property type="match status" value="1"/>
</dbReference>
<dbReference type="Gene3D" id="3.40.50.300">
    <property type="entry name" value="P-loop containing nucleotide triphosphate hydrolases"/>
    <property type="match status" value="1"/>
</dbReference>
<dbReference type="SUPFAM" id="SSF52540">
    <property type="entry name" value="P-loop containing nucleoside triphosphate hydrolases"/>
    <property type="match status" value="1"/>
</dbReference>
<keyword evidence="1" id="KW-0547">Nucleotide-binding</keyword>
<dbReference type="InterPro" id="IPR050896">
    <property type="entry name" value="Mito_lipid_metab_GTPase"/>
</dbReference>
<gene>
    <name evidence="5" type="ORF">SAMN02745191_1656</name>
</gene>
<accession>A0A1T4NJK6</accession>
<evidence type="ECO:0000256" key="1">
    <source>
        <dbReference type="ARBA" id="ARBA00022741"/>
    </source>
</evidence>
<dbReference type="Proteomes" id="UP000243297">
    <property type="component" value="Unassembled WGS sequence"/>
</dbReference>
<dbReference type="PANTHER" id="PTHR46434">
    <property type="entry name" value="GENETIC INTERACTOR OF PROHIBITINS 3, MITOCHONDRIAL"/>
    <property type="match status" value="1"/>
</dbReference>
<dbReference type="EMBL" id="FUWY01000004">
    <property type="protein sequence ID" value="SJZ79246.1"/>
    <property type="molecule type" value="Genomic_DNA"/>
</dbReference>
<dbReference type="PANTHER" id="PTHR46434:SF1">
    <property type="entry name" value="GENETIC INTERACTOR OF PROHIBITINS 3, MITOCHONDRIAL"/>
    <property type="match status" value="1"/>
</dbReference>
<dbReference type="OrthoDB" id="9773841at2"/>
<evidence type="ECO:0000259" key="4">
    <source>
        <dbReference type="Pfam" id="PF21516"/>
    </source>
</evidence>
<keyword evidence="6" id="KW-1185">Reference proteome</keyword>
<dbReference type="Pfam" id="PF01926">
    <property type="entry name" value="MMR_HSR1"/>
    <property type="match status" value="1"/>
</dbReference>
<dbReference type="InterPro" id="IPR027417">
    <property type="entry name" value="P-loop_NTPase"/>
</dbReference>
<dbReference type="InterPro" id="IPR005225">
    <property type="entry name" value="Small_GTP-bd"/>
</dbReference>
<sequence length="349" mass="39429">MTICKGCGIKLQTTNPKELGYTPKENSEYCKRCFRLMHYDDLMISMKTGIDPDLVLDKINKMDGLILWVVDLFDFEASMIDGLNRHLMNRDIVMVATKRDLLPETLGNEKIAKFIFHRLKELNITIQGLVVTGKNIKEGVDEVYHVLDVLAKGRDIIVMGKANAGKSTLLNALLNQNVLTSSRYPGTTLDFNKIEANGYTFIDTPGIEGNKTMLMAVHEQDLKTILPTRRLKPLVFQCKDDQSFAIGGLVRLDFIGCQSASIVFYIFDECEIHRGKVEGADERWLNHYGTLYQPTPIEKDFTKTKTQKIADKMDIVIDGLGWVSVSGNISEIVVSYPRNVHVTFRKAML</sequence>
<dbReference type="GO" id="GO:0005525">
    <property type="term" value="F:GTP binding"/>
    <property type="evidence" value="ECO:0007669"/>
    <property type="project" value="UniProtKB-KW"/>
</dbReference>
<feature type="domain" description="G" evidence="3">
    <location>
        <begin position="156"/>
        <end position="214"/>
    </location>
</feature>
<dbReference type="RefSeq" id="WP_078712048.1">
    <property type="nucleotide sequence ID" value="NZ_FUWY01000004.1"/>
</dbReference>
<evidence type="ECO:0000313" key="6">
    <source>
        <dbReference type="Proteomes" id="UP000243297"/>
    </source>
</evidence>